<gene>
    <name evidence="1" type="ORF">MBORA_18770</name>
</gene>
<dbReference type="OrthoDB" id="382069at2157"/>
<sequence length="184" mass="20798">MKKLYALFIILILVYGGINLSNDGLENINNLTNLDGALSIFSNQNNSVEGIVIGENYFNKISNFTDMKINDSAVSLVNSNNNIQINLTQIEYIENLEDYVINKLYDNASITSNQTLDLNGTITYFLYEEGSESYNANIYFNKNNQTFLISGYGISYENSDEFINPSKEIISSLNIMENNGLKRF</sequence>
<evidence type="ECO:0000313" key="1">
    <source>
        <dbReference type="EMBL" id="KZX10546.1"/>
    </source>
</evidence>
<organism evidence="1 2">
    <name type="scientific">Methanobrevibacter oralis</name>
    <dbReference type="NCBI Taxonomy" id="66851"/>
    <lineage>
        <taxon>Archaea</taxon>
        <taxon>Methanobacteriati</taxon>
        <taxon>Methanobacteriota</taxon>
        <taxon>Methanomada group</taxon>
        <taxon>Methanobacteria</taxon>
        <taxon>Methanobacteriales</taxon>
        <taxon>Methanobacteriaceae</taxon>
        <taxon>Methanobrevibacter</taxon>
    </lineage>
</organism>
<protein>
    <submittedName>
        <fullName evidence="1">Uncharacterized protein</fullName>
    </submittedName>
</protein>
<name>A0A165ZCP8_METOA</name>
<dbReference type="RefSeq" id="WP_042691646.1">
    <property type="nucleotide sequence ID" value="NZ_CABMAB010000002.1"/>
</dbReference>
<dbReference type="AlphaFoldDB" id="A0A165ZCP8"/>
<keyword evidence="2" id="KW-1185">Reference proteome</keyword>
<dbReference type="Proteomes" id="UP000077428">
    <property type="component" value="Unassembled WGS sequence"/>
</dbReference>
<evidence type="ECO:0000313" key="2">
    <source>
        <dbReference type="Proteomes" id="UP000077428"/>
    </source>
</evidence>
<dbReference type="STRING" id="66851.MBORA_18770"/>
<dbReference type="EMBL" id="LWMU01000114">
    <property type="protein sequence ID" value="KZX10546.1"/>
    <property type="molecule type" value="Genomic_DNA"/>
</dbReference>
<proteinExistence type="predicted"/>
<accession>A0A165ZCP8</accession>
<reference evidence="2" key="1">
    <citation type="journal article" date="2016" name="Genome Announc.">
        <title>Draft Genome Sequences of Methanobrevibacter curvatus DSM11111, Methanobrevibacter cuticularis DSM11139, Methanobrevibacter filiformis DSM11501, and Methanobrevibacter oralis DSM7256.</title>
        <authorList>
            <person name="Poehlein A."/>
            <person name="Seedorf H."/>
        </authorList>
    </citation>
    <scope>NUCLEOTIDE SEQUENCE [LARGE SCALE GENOMIC DNA]</scope>
    <source>
        <strain evidence="2">DSM 7256 / JCM 30027 / ZR</strain>
    </source>
</reference>
<dbReference type="PATRIC" id="fig|66851.6.peg.2046"/>
<comment type="caution">
    <text evidence="1">The sequence shown here is derived from an EMBL/GenBank/DDBJ whole genome shotgun (WGS) entry which is preliminary data.</text>
</comment>